<evidence type="ECO:0000313" key="1">
    <source>
        <dbReference type="EMBL" id="TNN61712.1"/>
    </source>
</evidence>
<dbReference type="EMBL" id="SRLO01000310">
    <property type="protein sequence ID" value="TNN61712.1"/>
    <property type="molecule type" value="Genomic_DNA"/>
</dbReference>
<evidence type="ECO:0000313" key="2">
    <source>
        <dbReference type="Proteomes" id="UP000314294"/>
    </source>
</evidence>
<protein>
    <submittedName>
        <fullName evidence="1">Uncharacterized protein</fullName>
    </submittedName>
</protein>
<dbReference type="AlphaFoldDB" id="A0A4Z2HA98"/>
<comment type="caution">
    <text evidence="1">The sequence shown here is derived from an EMBL/GenBank/DDBJ whole genome shotgun (WGS) entry which is preliminary data.</text>
</comment>
<keyword evidence="2" id="KW-1185">Reference proteome</keyword>
<reference evidence="1 2" key="1">
    <citation type="submission" date="2019-03" db="EMBL/GenBank/DDBJ databases">
        <title>First draft genome of Liparis tanakae, snailfish: a comprehensive survey of snailfish specific genes.</title>
        <authorList>
            <person name="Kim W."/>
            <person name="Song I."/>
            <person name="Jeong J.-H."/>
            <person name="Kim D."/>
            <person name="Kim S."/>
            <person name="Ryu S."/>
            <person name="Song J.Y."/>
            <person name="Lee S.K."/>
        </authorList>
    </citation>
    <scope>NUCLEOTIDE SEQUENCE [LARGE SCALE GENOMIC DNA]</scope>
    <source>
        <tissue evidence="1">Muscle</tissue>
    </source>
</reference>
<organism evidence="1 2">
    <name type="scientific">Liparis tanakae</name>
    <name type="common">Tanaka's snailfish</name>
    <dbReference type="NCBI Taxonomy" id="230148"/>
    <lineage>
        <taxon>Eukaryota</taxon>
        <taxon>Metazoa</taxon>
        <taxon>Chordata</taxon>
        <taxon>Craniata</taxon>
        <taxon>Vertebrata</taxon>
        <taxon>Euteleostomi</taxon>
        <taxon>Actinopterygii</taxon>
        <taxon>Neopterygii</taxon>
        <taxon>Teleostei</taxon>
        <taxon>Neoteleostei</taxon>
        <taxon>Acanthomorphata</taxon>
        <taxon>Eupercaria</taxon>
        <taxon>Perciformes</taxon>
        <taxon>Cottioidei</taxon>
        <taxon>Cottales</taxon>
        <taxon>Liparidae</taxon>
        <taxon>Liparis</taxon>
    </lineage>
</organism>
<sequence length="76" mass="8620">MMEDVAQKKITGLNIDFFEGHKLRYEGQSSTTTEKKKTKEDRVVWLKAVAVSGPRWFEDELSFSEVPENVPCKAAG</sequence>
<dbReference type="Proteomes" id="UP000314294">
    <property type="component" value="Unassembled WGS sequence"/>
</dbReference>
<accession>A0A4Z2HA98</accession>
<name>A0A4Z2HA98_9TELE</name>
<gene>
    <name evidence="1" type="ORF">EYF80_028074</name>
</gene>
<proteinExistence type="predicted"/>